<reference evidence="2" key="1">
    <citation type="submission" date="2022-07" db="EMBL/GenBank/DDBJ databases">
        <title>Draft genome sequence of Zalerion maritima ATCC 34329, a (micro)plastics degrading marine fungus.</title>
        <authorList>
            <person name="Paco A."/>
            <person name="Goncalves M.F.M."/>
            <person name="Rocha-Santos T.A.P."/>
            <person name="Alves A."/>
        </authorList>
    </citation>
    <scope>NUCLEOTIDE SEQUENCE</scope>
    <source>
        <strain evidence="2">ATCC 34329</strain>
    </source>
</reference>
<comment type="caution">
    <text evidence="2">The sequence shown here is derived from an EMBL/GenBank/DDBJ whole genome shotgun (WGS) entry which is preliminary data.</text>
</comment>
<keyword evidence="3" id="KW-1185">Reference proteome</keyword>
<proteinExistence type="predicted"/>
<dbReference type="Proteomes" id="UP001201980">
    <property type="component" value="Unassembled WGS sequence"/>
</dbReference>
<sequence length="277" mass="31237">MPSWPSKPEFKGLQRRLCLHLLPQVRPPRFSKLTRLPGVPVLTRLLASEHLKKVHLNSTASGIACISQSDLDQVRTVTAKNRKAHVRDKYDAIRRALPSNNQDDDAASVYIPTMDEARSMAAEASKKSPGTEDIFAIFKKLCQKETSWFSHMSDEEQDQQLVRACQMFPAFIRALGVHGAFPDFRREQNTVPSKEKPEESKQDDWETHSEPAQHQFMDAMPASDCPYPSTDQIIGESGAGFPLSDLNLYFSHTVSFSELFPKAGTANHQELPQLWEC</sequence>
<accession>A0AAD5S1Q8</accession>
<name>A0AAD5S1Q8_9PEZI</name>
<evidence type="ECO:0000256" key="1">
    <source>
        <dbReference type="SAM" id="MobiDB-lite"/>
    </source>
</evidence>
<evidence type="ECO:0000313" key="2">
    <source>
        <dbReference type="EMBL" id="KAJ2903790.1"/>
    </source>
</evidence>
<dbReference type="EMBL" id="JAKWBI020000071">
    <property type="protein sequence ID" value="KAJ2903790.1"/>
    <property type="molecule type" value="Genomic_DNA"/>
</dbReference>
<protein>
    <submittedName>
        <fullName evidence="2">Uncharacterized protein</fullName>
    </submittedName>
</protein>
<feature type="region of interest" description="Disordered" evidence="1">
    <location>
        <begin position="185"/>
        <end position="210"/>
    </location>
</feature>
<organism evidence="2 3">
    <name type="scientific">Zalerion maritima</name>
    <dbReference type="NCBI Taxonomy" id="339359"/>
    <lineage>
        <taxon>Eukaryota</taxon>
        <taxon>Fungi</taxon>
        <taxon>Dikarya</taxon>
        <taxon>Ascomycota</taxon>
        <taxon>Pezizomycotina</taxon>
        <taxon>Sordariomycetes</taxon>
        <taxon>Lulworthiomycetidae</taxon>
        <taxon>Lulworthiales</taxon>
        <taxon>Lulworthiaceae</taxon>
        <taxon>Zalerion</taxon>
    </lineage>
</organism>
<gene>
    <name evidence="2" type="ORF">MKZ38_009356</name>
</gene>
<evidence type="ECO:0000313" key="3">
    <source>
        <dbReference type="Proteomes" id="UP001201980"/>
    </source>
</evidence>
<dbReference type="AlphaFoldDB" id="A0AAD5S1Q8"/>